<dbReference type="CDD" id="cd02696">
    <property type="entry name" value="MurNAc-LAA"/>
    <property type="match status" value="1"/>
</dbReference>
<comment type="caution">
    <text evidence="3">The sequence shown here is derived from an EMBL/GenBank/DDBJ whole genome shotgun (WGS) entry which is preliminary data.</text>
</comment>
<organism evidence="3 4">
    <name type="scientific">Pelagicoccus enzymogenes</name>
    <dbReference type="NCBI Taxonomy" id="2773457"/>
    <lineage>
        <taxon>Bacteria</taxon>
        <taxon>Pseudomonadati</taxon>
        <taxon>Verrucomicrobiota</taxon>
        <taxon>Opitutia</taxon>
        <taxon>Puniceicoccales</taxon>
        <taxon>Pelagicoccaceae</taxon>
        <taxon>Pelagicoccus</taxon>
    </lineage>
</organism>
<name>A0A927FA19_9BACT</name>
<dbReference type="InterPro" id="IPR002508">
    <property type="entry name" value="MurNAc-LAA_cat"/>
</dbReference>
<dbReference type="GO" id="GO:0008745">
    <property type="term" value="F:N-acetylmuramoyl-L-alanine amidase activity"/>
    <property type="evidence" value="ECO:0007669"/>
    <property type="project" value="InterPro"/>
</dbReference>
<evidence type="ECO:0000256" key="1">
    <source>
        <dbReference type="SAM" id="SignalP"/>
    </source>
</evidence>
<dbReference type="RefSeq" id="WP_191618352.1">
    <property type="nucleotide sequence ID" value="NZ_JACYFG010000040.1"/>
</dbReference>
<gene>
    <name evidence="3" type="ORF">IEN85_17265</name>
</gene>
<reference evidence="3" key="1">
    <citation type="submission" date="2020-09" db="EMBL/GenBank/DDBJ databases">
        <title>Pelagicoccus enzymogenes sp. nov. with an EPS production, isolated from marine sediment.</title>
        <authorList>
            <person name="Feng X."/>
        </authorList>
    </citation>
    <scope>NUCLEOTIDE SEQUENCE</scope>
    <source>
        <strain evidence="3">NFK12</strain>
    </source>
</reference>
<protein>
    <submittedName>
        <fullName evidence="3">N-acetylmuramoyl-L-alanine amidase</fullName>
    </submittedName>
</protein>
<feature type="signal peptide" evidence="1">
    <location>
        <begin position="1"/>
        <end position="18"/>
    </location>
</feature>
<keyword evidence="1" id="KW-0732">Signal</keyword>
<sequence length="388" mass="43433">MRSLLLSWLLWFPVSVFSASDPVDALRSQRNWEELEAFHGAVSRSFFENAMERIYAPTAQWRKWMRVEESGVWIETGELPGEQGFFLRFGEGSPVVSPSTWSGLRGLRIVLDPGHIGGTWGPLEERSFAIGDGPVVQEGDLTLAIARRLAARLREQGAEVLLTREAAEPATPLRSKDFWEEARAKWAQDEVRVAALAERFFYRTAEIRARAQLIEAWGGADLALALHINASGFADPEKPALHERNDAHVLINGCYLDSELASPAQRLELLLRLLQGYHVEEERLGRGMVDSIRAATGLPAYQYAAGNACPIDAEQYLWSRNLLANRIYDCPVLYLEPWQANSKGVYEWAAAGDYEGLREFHGELRPSLPATYCDFVLAGLEKGFSVEP</sequence>
<feature type="domain" description="MurNAc-LAA" evidence="2">
    <location>
        <begin position="109"/>
        <end position="231"/>
    </location>
</feature>
<evidence type="ECO:0000313" key="4">
    <source>
        <dbReference type="Proteomes" id="UP000622317"/>
    </source>
</evidence>
<dbReference type="Gene3D" id="3.40.630.40">
    <property type="entry name" value="Zn-dependent exopeptidases"/>
    <property type="match status" value="1"/>
</dbReference>
<evidence type="ECO:0000313" key="3">
    <source>
        <dbReference type="EMBL" id="MBD5781253.1"/>
    </source>
</evidence>
<keyword evidence="4" id="KW-1185">Reference proteome</keyword>
<dbReference type="SUPFAM" id="SSF53187">
    <property type="entry name" value="Zn-dependent exopeptidases"/>
    <property type="match status" value="1"/>
</dbReference>
<accession>A0A927FA19</accession>
<dbReference type="Pfam" id="PF01520">
    <property type="entry name" value="Amidase_3"/>
    <property type="match status" value="1"/>
</dbReference>
<feature type="chain" id="PRO_5036839343" evidence="1">
    <location>
        <begin position="19"/>
        <end position="388"/>
    </location>
</feature>
<evidence type="ECO:0000259" key="2">
    <source>
        <dbReference type="Pfam" id="PF01520"/>
    </source>
</evidence>
<dbReference type="Proteomes" id="UP000622317">
    <property type="component" value="Unassembled WGS sequence"/>
</dbReference>
<proteinExistence type="predicted"/>
<dbReference type="GO" id="GO:0009253">
    <property type="term" value="P:peptidoglycan catabolic process"/>
    <property type="evidence" value="ECO:0007669"/>
    <property type="project" value="InterPro"/>
</dbReference>
<dbReference type="AlphaFoldDB" id="A0A927FA19"/>
<dbReference type="EMBL" id="JACYFG010000040">
    <property type="protein sequence ID" value="MBD5781253.1"/>
    <property type="molecule type" value="Genomic_DNA"/>
</dbReference>